<reference evidence="1 2" key="1">
    <citation type="submission" date="2024-01" db="EMBL/GenBank/DDBJ databases">
        <title>Pedobacter sp. nov., isolated from fresh soil.</title>
        <authorList>
            <person name="Le N.T.T."/>
        </authorList>
    </citation>
    <scope>NUCLEOTIDE SEQUENCE [LARGE SCALE GENOMIC DNA]</scope>
    <source>
        <strain evidence="1 2">KR3-3</strain>
    </source>
</reference>
<evidence type="ECO:0008006" key="3">
    <source>
        <dbReference type="Google" id="ProtNLM"/>
    </source>
</evidence>
<name>A0ABU7IB67_9SPHI</name>
<organism evidence="1 2">
    <name type="scientific">Pedobacter albus</name>
    <dbReference type="NCBI Taxonomy" id="3113905"/>
    <lineage>
        <taxon>Bacteria</taxon>
        <taxon>Pseudomonadati</taxon>
        <taxon>Bacteroidota</taxon>
        <taxon>Sphingobacteriia</taxon>
        <taxon>Sphingobacteriales</taxon>
        <taxon>Sphingobacteriaceae</taxon>
        <taxon>Pedobacter</taxon>
    </lineage>
</organism>
<evidence type="ECO:0000313" key="1">
    <source>
        <dbReference type="EMBL" id="MEE1946711.1"/>
    </source>
</evidence>
<keyword evidence="2" id="KW-1185">Reference proteome</keyword>
<dbReference type="Proteomes" id="UP001336835">
    <property type="component" value="Unassembled WGS sequence"/>
</dbReference>
<comment type="caution">
    <text evidence="1">The sequence shown here is derived from an EMBL/GenBank/DDBJ whole genome shotgun (WGS) entry which is preliminary data.</text>
</comment>
<proteinExistence type="predicted"/>
<evidence type="ECO:0000313" key="2">
    <source>
        <dbReference type="Proteomes" id="UP001336835"/>
    </source>
</evidence>
<protein>
    <recommendedName>
        <fullName evidence="3">Ribosomal protein L7/L12 C-terminal domain-containing protein</fullName>
    </recommendedName>
</protein>
<dbReference type="EMBL" id="JAZDQT010000003">
    <property type="protein sequence ID" value="MEE1946711.1"/>
    <property type="molecule type" value="Genomic_DNA"/>
</dbReference>
<dbReference type="RefSeq" id="WP_330109006.1">
    <property type="nucleotide sequence ID" value="NZ_JAZDQT010000003.1"/>
</dbReference>
<gene>
    <name evidence="1" type="ORF">VRU48_16420</name>
</gene>
<accession>A0ABU7IB67</accession>
<sequence>MEIKKLTLIGEWLENRDIENKTIEILRVLDGLPVAGAKEILQNAQSKIDALSKVQTSLLLEGNQDDV</sequence>